<evidence type="ECO:0000256" key="2">
    <source>
        <dbReference type="ARBA" id="ARBA00022676"/>
    </source>
</evidence>
<sequence>MMAFGSHVFFLLCLLAEGARESTDEGVFVQVSRAGQTDAAATATWERQLTDDLPAAGLAVGKSPNMSLVATDVKVNQSEEKNASSSNIVVVSGCIRETNEKYSEDGSELCKIAKRNFQNYCDYQGYRLVWFDEKQPLAEHRKATWSKIVALQKVLEDSVELGSPRVDYVFWMDCDSLFMNFARRLEDFIPKVGTHVSFSPGQFCFLNAGHLMFKNDAWTGRFLEDVWKTYPPPKPWHEQSAMVFTLWSYAEGRGKMTLS</sequence>
<name>A0ABP0PPL0_9DINO</name>
<dbReference type="InterPro" id="IPR029044">
    <property type="entry name" value="Nucleotide-diphossugar_trans"/>
</dbReference>
<dbReference type="PANTHER" id="PTHR31306">
    <property type="entry name" value="ALPHA-1,6-MANNOSYLTRANSFERASE MNN11-RELATED"/>
    <property type="match status" value="1"/>
</dbReference>
<dbReference type="PANTHER" id="PTHR31306:SF4">
    <property type="entry name" value="ALPHA-1,2-GALACTOSYLTRANSFERASE"/>
    <property type="match status" value="1"/>
</dbReference>
<comment type="similarity">
    <text evidence="1">Belongs to the glycosyltransferase 34 family.</text>
</comment>
<keyword evidence="6" id="KW-1185">Reference proteome</keyword>
<dbReference type="Proteomes" id="UP001642484">
    <property type="component" value="Unassembled WGS sequence"/>
</dbReference>
<evidence type="ECO:0000256" key="1">
    <source>
        <dbReference type="ARBA" id="ARBA00005664"/>
    </source>
</evidence>
<evidence type="ECO:0000256" key="3">
    <source>
        <dbReference type="ARBA" id="ARBA00022679"/>
    </source>
</evidence>
<evidence type="ECO:0000256" key="4">
    <source>
        <dbReference type="SAM" id="SignalP"/>
    </source>
</evidence>
<dbReference type="SUPFAM" id="SSF53448">
    <property type="entry name" value="Nucleotide-diphospho-sugar transferases"/>
    <property type="match status" value="1"/>
</dbReference>
<keyword evidence="4" id="KW-0732">Signal</keyword>
<evidence type="ECO:0000313" key="6">
    <source>
        <dbReference type="Proteomes" id="UP001642484"/>
    </source>
</evidence>
<keyword evidence="2" id="KW-0328">Glycosyltransferase</keyword>
<feature type="signal peptide" evidence="4">
    <location>
        <begin position="1"/>
        <end position="18"/>
    </location>
</feature>
<comment type="caution">
    <text evidence="5">The sequence shown here is derived from an EMBL/GenBank/DDBJ whole genome shotgun (WGS) entry which is preliminary data.</text>
</comment>
<dbReference type="EMBL" id="CAXAMN010023484">
    <property type="protein sequence ID" value="CAK9077966.1"/>
    <property type="molecule type" value="Genomic_DNA"/>
</dbReference>
<keyword evidence="3" id="KW-0808">Transferase</keyword>
<accession>A0ABP0PPL0</accession>
<feature type="chain" id="PRO_5046495241" evidence="4">
    <location>
        <begin position="19"/>
        <end position="259"/>
    </location>
</feature>
<protein>
    <submittedName>
        <fullName evidence="5">Uncharacterized protein</fullName>
    </submittedName>
</protein>
<dbReference type="Gene3D" id="3.90.550.10">
    <property type="entry name" value="Spore Coat Polysaccharide Biosynthesis Protein SpsA, Chain A"/>
    <property type="match status" value="1"/>
</dbReference>
<organism evidence="5 6">
    <name type="scientific">Durusdinium trenchii</name>
    <dbReference type="NCBI Taxonomy" id="1381693"/>
    <lineage>
        <taxon>Eukaryota</taxon>
        <taxon>Sar</taxon>
        <taxon>Alveolata</taxon>
        <taxon>Dinophyceae</taxon>
        <taxon>Suessiales</taxon>
        <taxon>Symbiodiniaceae</taxon>
        <taxon>Durusdinium</taxon>
    </lineage>
</organism>
<reference evidence="5 6" key="1">
    <citation type="submission" date="2024-02" db="EMBL/GenBank/DDBJ databases">
        <authorList>
            <person name="Chen Y."/>
            <person name="Shah S."/>
            <person name="Dougan E. K."/>
            <person name="Thang M."/>
            <person name="Chan C."/>
        </authorList>
    </citation>
    <scope>NUCLEOTIDE SEQUENCE [LARGE SCALE GENOMIC DNA]</scope>
</reference>
<dbReference type="Pfam" id="PF05637">
    <property type="entry name" value="Glyco_transf_34"/>
    <property type="match status" value="1"/>
</dbReference>
<dbReference type="InterPro" id="IPR008630">
    <property type="entry name" value="Glyco_trans_34"/>
</dbReference>
<proteinExistence type="inferred from homology"/>
<evidence type="ECO:0000313" key="5">
    <source>
        <dbReference type="EMBL" id="CAK9077966.1"/>
    </source>
</evidence>
<gene>
    <name evidence="5" type="ORF">CCMP2556_LOCUS38416</name>
</gene>